<dbReference type="EMBL" id="BART01012945">
    <property type="protein sequence ID" value="GAG87307.1"/>
    <property type="molecule type" value="Genomic_DNA"/>
</dbReference>
<accession>X1C1T2</accession>
<name>X1C1T2_9ZZZZ</name>
<proteinExistence type="predicted"/>
<reference evidence="1" key="1">
    <citation type="journal article" date="2014" name="Front. Microbiol.">
        <title>High frequency of phylogenetically diverse reductive dehalogenase-homologous genes in deep subseafloor sedimentary metagenomes.</title>
        <authorList>
            <person name="Kawai M."/>
            <person name="Futagami T."/>
            <person name="Toyoda A."/>
            <person name="Takaki Y."/>
            <person name="Nishi S."/>
            <person name="Hori S."/>
            <person name="Arai W."/>
            <person name="Tsubouchi T."/>
            <person name="Morono Y."/>
            <person name="Uchiyama I."/>
            <person name="Ito T."/>
            <person name="Fujiyama A."/>
            <person name="Inagaki F."/>
            <person name="Takami H."/>
        </authorList>
    </citation>
    <scope>NUCLEOTIDE SEQUENCE</scope>
    <source>
        <strain evidence="1">Expedition CK06-06</strain>
    </source>
</reference>
<gene>
    <name evidence="1" type="ORF">S01H4_26743</name>
</gene>
<feature type="non-terminal residue" evidence="1">
    <location>
        <position position="1"/>
    </location>
</feature>
<comment type="caution">
    <text evidence="1">The sequence shown here is derived from an EMBL/GenBank/DDBJ whole genome shotgun (WGS) entry which is preliminary data.</text>
</comment>
<evidence type="ECO:0000313" key="1">
    <source>
        <dbReference type="EMBL" id="GAG87307.1"/>
    </source>
</evidence>
<sequence length="37" mass="4467">ANFINPTYSCQGRLQLFLFNYLLSIYTREETKFKAYI</sequence>
<organism evidence="1">
    <name type="scientific">marine sediment metagenome</name>
    <dbReference type="NCBI Taxonomy" id="412755"/>
    <lineage>
        <taxon>unclassified sequences</taxon>
        <taxon>metagenomes</taxon>
        <taxon>ecological metagenomes</taxon>
    </lineage>
</organism>
<dbReference type="AlphaFoldDB" id="X1C1T2"/>
<protein>
    <submittedName>
        <fullName evidence="1">Uncharacterized protein</fullName>
    </submittedName>
</protein>